<dbReference type="GO" id="GO:0008137">
    <property type="term" value="F:NADH dehydrogenase (ubiquinone) activity"/>
    <property type="evidence" value="ECO:0007669"/>
    <property type="project" value="InterPro"/>
</dbReference>
<dbReference type="RefSeq" id="WP_128771467.1">
    <property type="nucleotide sequence ID" value="NZ_RXOC01000022.1"/>
</dbReference>
<feature type="transmembrane region" description="Helical" evidence="6">
    <location>
        <begin position="490"/>
        <end position="514"/>
    </location>
</feature>
<dbReference type="Gene3D" id="1.20.5.2700">
    <property type="match status" value="2"/>
</dbReference>
<sequence length="685" mass="76164">MDTLTQENISILALVAVLLPLLTFFTILFIPGKASRGGYIAIASIAASLIISIFLFSVVWNRQPVHEQFEWFTIAGRTFQAGVLLNNLSVLMMVLVSGIALLVHVYSTKYMQGDPYLYRYWAYLGLFCFSMLLLVIADNLLLMYMAWELVGFSSYLLIGFWFTRHTAVLANRKAFIMNRLGDLGFLTGIMIVLNQFNTLDITKLFGDNGLVMSAVVENGFWINGTSSMPDVWLNIAGLAFFLGAVAKSAQFPLHTWLPDAMEGPTSVSSLIHAATMVAAGVFLLARINPLFSADVLTVIAVIGAFTAFMSASIALVQNDIKRILAFSTISQLGFMMLAMGVGAQSSAIFHLVTHAFFKCLLFLAAGAVIHEMAHLRDKNNLQFDTQDIRLMGGLRKRMPVTFVCMLVASLALAGLPLTSGYLSKDAILIQSFEWAEGRGGLSRLIPYSALITSWFTAFYIARLIFKVFFGELRIEKQFAMKFSVHEAPAAMKHVLVVLAALCLFPVFSSNPLLFEDAWLLKGLPVADTMTRVNAFHTIVPAAVNIMAVLLIYLAYQWYGRQKKMPAFSNTALFRFAGNQWFFDKVYDNVIVDGIVLISRGIYFFDKVVVDGVVNLVGRAGVVLSYLSRWTDRNIIDGIVNGAAYLTGQTGRFFRHFQTGRLQHYFVTMLLILLGFFIFKYYSGAI</sequence>
<comment type="caution">
    <text evidence="9">The sequence shown here is derived from an EMBL/GenBank/DDBJ whole genome shotgun (WGS) entry which is preliminary data.</text>
</comment>
<feature type="domain" description="NADH:quinone oxidoreductase/Mrp antiporter transmembrane" evidence="7">
    <location>
        <begin position="137"/>
        <end position="435"/>
    </location>
</feature>
<feature type="transmembrane region" description="Helical" evidence="6">
    <location>
        <begin position="661"/>
        <end position="681"/>
    </location>
</feature>
<dbReference type="PRINTS" id="PR01434">
    <property type="entry name" value="NADHDHGNASE5"/>
</dbReference>
<dbReference type="InterPro" id="IPR003945">
    <property type="entry name" value="NU5C-like"/>
</dbReference>
<dbReference type="EMBL" id="RXOC01000022">
    <property type="protein sequence ID" value="RXF67009.1"/>
    <property type="molecule type" value="Genomic_DNA"/>
</dbReference>
<dbReference type="InterPro" id="IPR001750">
    <property type="entry name" value="ND/Mrp_TM"/>
</dbReference>
<dbReference type="GO" id="GO:0003954">
    <property type="term" value="F:NADH dehydrogenase activity"/>
    <property type="evidence" value="ECO:0007669"/>
    <property type="project" value="TreeGrafter"/>
</dbReference>
<evidence type="ECO:0000256" key="5">
    <source>
        <dbReference type="RuleBase" id="RU000320"/>
    </source>
</evidence>
<feature type="transmembrane region" description="Helical" evidence="6">
    <location>
        <begin position="174"/>
        <end position="193"/>
    </location>
</feature>
<dbReference type="NCBIfam" id="TIGR01974">
    <property type="entry name" value="NDH_I_L"/>
    <property type="match status" value="1"/>
</dbReference>
<feature type="domain" description="NADH-Ubiquinone oxidoreductase (complex I) chain 5 N-terminal" evidence="8">
    <location>
        <begin position="71"/>
        <end position="120"/>
    </location>
</feature>
<evidence type="ECO:0000259" key="8">
    <source>
        <dbReference type="Pfam" id="PF00662"/>
    </source>
</evidence>
<protein>
    <submittedName>
        <fullName evidence="9">NADH-quinone oxidoreductase subunit L</fullName>
    </submittedName>
</protein>
<keyword evidence="2 5" id="KW-0812">Transmembrane</keyword>
<dbReference type="PRINTS" id="PR01435">
    <property type="entry name" value="NPOXDRDTASE5"/>
</dbReference>
<feature type="transmembrane region" description="Helical" evidence="6">
    <location>
        <begin position="444"/>
        <end position="469"/>
    </location>
</feature>
<dbReference type="Pfam" id="PF00662">
    <property type="entry name" value="Proton_antipo_N"/>
    <property type="match status" value="1"/>
</dbReference>
<keyword evidence="4 6" id="KW-0472">Membrane</keyword>
<evidence type="ECO:0000256" key="4">
    <source>
        <dbReference type="ARBA" id="ARBA00023136"/>
    </source>
</evidence>
<feature type="transmembrane region" description="Helical" evidence="6">
    <location>
        <begin position="142"/>
        <end position="162"/>
    </location>
</feature>
<dbReference type="PANTHER" id="PTHR42829">
    <property type="entry name" value="NADH-UBIQUINONE OXIDOREDUCTASE CHAIN 5"/>
    <property type="match status" value="1"/>
</dbReference>
<evidence type="ECO:0000259" key="7">
    <source>
        <dbReference type="Pfam" id="PF00361"/>
    </source>
</evidence>
<gene>
    <name evidence="9" type="ORF">EKH83_21175</name>
</gene>
<comment type="subcellular location">
    <subcellularLocation>
        <location evidence="1">Endomembrane system</location>
        <topology evidence="1">Multi-pass membrane protein</topology>
    </subcellularLocation>
    <subcellularLocation>
        <location evidence="5">Membrane</location>
        <topology evidence="5">Multi-pass membrane protein</topology>
    </subcellularLocation>
</comment>
<feature type="transmembrane region" description="Helical" evidence="6">
    <location>
        <begin position="231"/>
        <end position="249"/>
    </location>
</feature>
<evidence type="ECO:0000256" key="6">
    <source>
        <dbReference type="SAM" id="Phobius"/>
    </source>
</evidence>
<evidence type="ECO:0000256" key="1">
    <source>
        <dbReference type="ARBA" id="ARBA00004127"/>
    </source>
</evidence>
<feature type="transmembrane region" description="Helical" evidence="6">
    <location>
        <begin position="12"/>
        <end position="30"/>
    </location>
</feature>
<feature type="transmembrane region" description="Helical" evidence="6">
    <location>
        <begin position="117"/>
        <end position="136"/>
    </location>
</feature>
<dbReference type="GO" id="GO:0012505">
    <property type="term" value="C:endomembrane system"/>
    <property type="evidence" value="ECO:0007669"/>
    <property type="project" value="UniProtKB-SubCell"/>
</dbReference>
<feature type="transmembrane region" description="Helical" evidence="6">
    <location>
        <begin position="398"/>
        <end position="417"/>
    </location>
</feature>
<feature type="transmembrane region" description="Helical" evidence="6">
    <location>
        <begin position="295"/>
        <end position="316"/>
    </location>
</feature>
<evidence type="ECO:0000256" key="3">
    <source>
        <dbReference type="ARBA" id="ARBA00022989"/>
    </source>
</evidence>
<dbReference type="InterPro" id="IPR001516">
    <property type="entry name" value="Proton_antipo_N"/>
</dbReference>
<dbReference type="GO" id="GO:0015990">
    <property type="term" value="P:electron transport coupled proton transport"/>
    <property type="evidence" value="ECO:0007669"/>
    <property type="project" value="TreeGrafter"/>
</dbReference>
<feature type="transmembrane region" description="Helical" evidence="6">
    <location>
        <begin position="79"/>
        <end position="105"/>
    </location>
</feature>
<feature type="transmembrane region" description="Helical" evidence="6">
    <location>
        <begin position="347"/>
        <end position="369"/>
    </location>
</feature>
<dbReference type="Pfam" id="PF00361">
    <property type="entry name" value="Proton_antipo_M"/>
    <property type="match status" value="1"/>
</dbReference>
<proteinExistence type="predicted"/>
<feature type="transmembrane region" description="Helical" evidence="6">
    <location>
        <begin position="534"/>
        <end position="555"/>
    </location>
</feature>
<accession>A0A4Q0M2Z1</accession>
<keyword evidence="3 6" id="KW-1133">Transmembrane helix</keyword>
<dbReference type="AlphaFoldDB" id="A0A4Q0M2Z1"/>
<feature type="transmembrane region" description="Helical" evidence="6">
    <location>
        <begin position="323"/>
        <end position="341"/>
    </location>
</feature>
<reference evidence="9 10" key="1">
    <citation type="submission" date="2018-12" db="EMBL/GenBank/DDBJ databases">
        <title>The Draft Genome Sequence of the Soil Bacterium Pedobacter tournemirensis R1.</title>
        <authorList>
            <person name="He J."/>
        </authorList>
    </citation>
    <scope>NUCLEOTIDE SEQUENCE [LARGE SCALE GENOMIC DNA]</scope>
    <source>
        <strain evidence="9 10">R1</strain>
    </source>
</reference>
<feature type="transmembrane region" description="Helical" evidence="6">
    <location>
        <begin position="270"/>
        <end position="289"/>
    </location>
</feature>
<evidence type="ECO:0000313" key="9">
    <source>
        <dbReference type="EMBL" id="RXF67009.1"/>
    </source>
</evidence>
<name>A0A4Q0M2Z1_9SPHI</name>
<dbReference type="GO" id="GO:0016020">
    <property type="term" value="C:membrane"/>
    <property type="evidence" value="ECO:0007669"/>
    <property type="project" value="UniProtKB-SubCell"/>
</dbReference>
<dbReference type="InterPro" id="IPR018393">
    <property type="entry name" value="NADHpl_OxRdtase_5_subgr"/>
</dbReference>
<evidence type="ECO:0000256" key="2">
    <source>
        <dbReference type="ARBA" id="ARBA00022692"/>
    </source>
</evidence>
<organism evidence="9 10">
    <name type="scientific">Arcticibacter tournemirensis</name>
    <dbReference type="NCBI Taxonomy" id="699437"/>
    <lineage>
        <taxon>Bacteria</taxon>
        <taxon>Pseudomonadati</taxon>
        <taxon>Bacteroidota</taxon>
        <taxon>Sphingobacteriia</taxon>
        <taxon>Sphingobacteriales</taxon>
        <taxon>Sphingobacteriaceae</taxon>
        <taxon>Arcticibacter</taxon>
    </lineage>
</organism>
<dbReference type="Proteomes" id="UP000290848">
    <property type="component" value="Unassembled WGS sequence"/>
</dbReference>
<feature type="transmembrane region" description="Helical" evidence="6">
    <location>
        <begin position="37"/>
        <end position="59"/>
    </location>
</feature>
<dbReference type="GO" id="GO:0042773">
    <property type="term" value="P:ATP synthesis coupled electron transport"/>
    <property type="evidence" value="ECO:0007669"/>
    <property type="project" value="InterPro"/>
</dbReference>
<dbReference type="NCBIfam" id="NF005141">
    <property type="entry name" value="PRK06590.1"/>
    <property type="match status" value="1"/>
</dbReference>
<evidence type="ECO:0000313" key="10">
    <source>
        <dbReference type="Proteomes" id="UP000290848"/>
    </source>
</evidence>
<dbReference type="PANTHER" id="PTHR42829:SF2">
    <property type="entry name" value="NADH-UBIQUINONE OXIDOREDUCTASE CHAIN 5"/>
    <property type="match status" value="1"/>
</dbReference>